<name>A0ABU5J088_9BACI</name>
<dbReference type="EMBL" id="JAXOFX010000009">
    <property type="protein sequence ID" value="MDZ5472830.1"/>
    <property type="molecule type" value="Genomic_DNA"/>
</dbReference>
<evidence type="ECO:0000256" key="1">
    <source>
        <dbReference type="ARBA" id="ARBA00010641"/>
    </source>
</evidence>
<keyword evidence="9" id="KW-1185">Reference proteome</keyword>
<dbReference type="InterPro" id="IPR039425">
    <property type="entry name" value="RNA_pol_sigma-70-like"/>
</dbReference>
<evidence type="ECO:0000313" key="8">
    <source>
        <dbReference type="EMBL" id="MDZ5472830.1"/>
    </source>
</evidence>
<sequence>MKSNDSNFITRLQHQKEDALEFIVDQYLPVIKGIAYKVLSSLGNEGIIEECINDVFLSIWNHSGKFQGGSETEFKKWICTITKYKAIDYYRKTKKKQEYSSEYLPTTMESSAEDELILMEDQAELIKLINQLEPVDRNIFIMKYFLGLKTEEISTRLGLTHSSILNRIHRGKKKLYNKALNLNIGGSVV</sequence>
<accession>A0ABU5J088</accession>
<dbReference type="Proteomes" id="UP001290455">
    <property type="component" value="Unassembled WGS sequence"/>
</dbReference>
<keyword evidence="5" id="KW-0804">Transcription</keyword>
<evidence type="ECO:0000256" key="2">
    <source>
        <dbReference type="ARBA" id="ARBA00023015"/>
    </source>
</evidence>
<dbReference type="InterPro" id="IPR007627">
    <property type="entry name" value="RNA_pol_sigma70_r2"/>
</dbReference>
<dbReference type="InterPro" id="IPR013249">
    <property type="entry name" value="RNA_pol_sigma70_r4_t2"/>
</dbReference>
<protein>
    <submittedName>
        <fullName evidence="8">Sigma-70 family RNA polymerase sigma factor</fullName>
    </submittedName>
</protein>
<keyword evidence="2" id="KW-0805">Transcription regulation</keyword>
<dbReference type="Gene3D" id="1.10.10.10">
    <property type="entry name" value="Winged helix-like DNA-binding domain superfamily/Winged helix DNA-binding domain"/>
    <property type="match status" value="1"/>
</dbReference>
<evidence type="ECO:0000259" key="6">
    <source>
        <dbReference type="Pfam" id="PF04542"/>
    </source>
</evidence>
<dbReference type="RefSeq" id="WP_322447132.1">
    <property type="nucleotide sequence ID" value="NZ_JAXOFX010000009.1"/>
</dbReference>
<comment type="caution">
    <text evidence="8">The sequence shown here is derived from an EMBL/GenBank/DDBJ whole genome shotgun (WGS) entry which is preliminary data.</text>
</comment>
<feature type="domain" description="RNA polymerase sigma factor 70 region 4 type 2" evidence="7">
    <location>
        <begin position="124"/>
        <end position="175"/>
    </location>
</feature>
<evidence type="ECO:0000256" key="4">
    <source>
        <dbReference type="ARBA" id="ARBA00023125"/>
    </source>
</evidence>
<keyword evidence="4" id="KW-0238">DNA-binding</keyword>
<gene>
    <name evidence="8" type="ORF">SM124_13945</name>
</gene>
<dbReference type="PANTHER" id="PTHR43133">
    <property type="entry name" value="RNA POLYMERASE ECF-TYPE SIGMA FACTO"/>
    <property type="match status" value="1"/>
</dbReference>
<dbReference type="InterPro" id="IPR013324">
    <property type="entry name" value="RNA_pol_sigma_r3/r4-like"/>
</dbReference>
<dbReference type="PANTHER" id="PTHR43133:SF8">
    <property type="entry name" value="RNA POLYMERASE SIGMA FACTOR HI_1459-RELATED"/>
    <property type="match status" value="1"/>
</dbReference>
<evidence type="ECO:0000259" key="7">
    <source>
        <dbReference type="Pfam" id="PF08281"/>
    </source>
</evidence>
<proteinExistence type="inferred from homology"/>
<dbReference type="Pfam" id="PF04542">
    <property type="entry name" value="Sigma70_r2"/>
    <property type="match status" value="1"/>
</dbReference>
<evidence type="ECO:0000256" key="3">
    <source>
        <dbReference type="ARBA" id="ARBA00023082"/>
    </source>
</evidence>
<organism evidence="8 9">
    <name type="scientific">Robertmurraya mangrovi</name>
    <dbReference type="NCBI Taxonomy" id="3098077"/>
    <lineage>
        <taxon>Bacteria</taxon>
        <taxon>Bacillati</taxon>
        <taxon>Bacillota</taxon>
        <taxon>Bacilli</taxon>
        <taxon>Bacillales</taxon>
        <taxon>Bacillaceae</taxon>
        <taxon>Robertmurraya</taxon>
    </lineage>
</organism>
<dbReference type="CDD" id="cd06171">
    <property type="entry name" value="Sigma70_r4"/>
    <property type="match status" value="1"/>
</dbReference>
<dbReference type="InterPro" id="IPR013325">
    <property type="entry name" value="RNA_pol_sigma_r2"/>
</dbReference>
<evidence type="ECO:0000256" key="5">
    <source>
        <dbReference type="ARBA" id="ARBA00023163"/>
    </source>
</evidence>
<reference evidence="8 9" key="1">
    <citation type="submission" date="2023-11" db="EMBL/GenBank/DDBJ databases">
        <title>Bacillus jintuensis, isolated from a mudflat on the Beibu Gulf coast.</title>
        <authorList>
            <person name="Li M."/>
        </authorList>
    </citation>
    <scope>NUCLEOTIDE SEQUENCE [LARGE SCALE GENOMIC DNA]</scope>
    <source>
        <strain evidence="8 9">31A1R</strain>
    </source>
</reference>
<keyword evidence="3" id="KW-0731">Sigma factor</keyword>
<dbReference type="SUPFAM" id="SSF88659">
    <property type="entry name" value="Sigma3 and sigma4 domains of RNA polymerase sigma factors"/>
    <property type="match status" value="1"/>
</dbReference>
<dbReference type="InterPro" id="IPR014284">
    <property type="entry name" value="RNA_pol_sigma-70_dom"/>
</dbReference>
<evidence type="ECO:0000313" key="9">
    <source>
        <dbReference type="Proteomes" id="UP001290455"/>
    </source>
</evidence>
<feature type="domain" description="RNA polymerase sigma-70 region 2" evidence="6">
    <location>
        <begin position="24"/>
        <end position="95"/>
    </location>
</feature>
<dbReference type="SUPFAM" id="SSF88946">
    <property type="entry name" value="Sigma2 domain of RNA polymerase sigma factors"/>
    <property type="match status" value="1"/>
</dbReference>
<dbReference type="Pfam" id="PF08281">
    <property type="entry name" value="Sigma70_r4_2"/>
    <property type="match status" value="1"/>
</dbReference>
<dbReference type="InterPro" id="IPR036388">
    <property type="entry name" value="WH-like_DNA-bd_sf"/>
</dbReference>
<comment type="similarity">
    <text evidence="1">Belongs to the sigma-70 factor family. ECF subfamily.</text>
</comment>
<dbReference type="Gene3D" id="1.10.1740.10">
    <property type="match status" value="1"/>
</dbReference>
<dbReference type="NCBIfam" id="TIGR02937">
    <property type="entry name" value="sigma70-ECF"/>
    <property type="match status" value="1"/>
</dbReference>